<proteinExistence type="predicted"/>
<accession>A0A3M7PJR5</accession>
<sequence>MDSKRIKKLKVFISSKAKSILSKRSLKSLLPTPMNHKKLTNKVYNSSSVRELNNPFLHSKYKLNVKVSLKIFEKNKKKYDI</sequence>
<dbReference type="EMBL" id="REGN01010493">
    <property type="protein sequence ID" value="RMZ98917.1"/>
    <property type="molecule type" value="Genomic_DNA"/>
</dbReference>
<comment type="caution">
    <text evidence="1">The sequence shown here is derived from an EMBL/GenBank/DDBJ whole genome shotgun (WGS) entry which is preliminary data.</text>
</comment>
<gene>
    <name evidence="1" type="ORF">BpHYR1_013484</name>
</gene>
<dbReference type="AlphaFoldDB" id="A0A3M7PJR5"/>
<evidence type="ECO:0000313" key="1">
    <source>
        <dbReference type="EMBL" id="RMZ98917.1"/>
    </source>
</evidence>
<organism evidence="1 2">
    <name type="scientific">Brachionus plicatilis</name>
    <name type="common">Marine rotifer</name>
    <name type="synonym">Brachionus muelleri</name>
    <dbReference type="NCBI Taxonomy" id="10195"/>
    <lineage>
        <taxon>Eukaryota</taxon>
        <taxon>Metazoa</taxon>
        <taxon>Spiralia</taxon>
        <taxon>Gnathifera</taxon>
        <taxon>Rotifera</taxon>
        <taxon>Eurotatoria</taxon>
        <taxon>Monogononta</taxon>
        <taxon>Pseudotrocha</taxon>
        <taxon>Ploima</taxon>
        <taxon>Brachionidae</taxon>
        <taxon>Brachionus</taxon>
    </lineage>
</organism>
<name>A0A3M7PJR5_BRAPC</name>
<evidence type="ECO:0000313" key="2">
    <source>
        <dbReference type="Proteomes" id="UP000276133"/>
    </source>
</evidence>
<reference evidence="1 2" key="1">
    <citation type="journal article" date="2018" name="Sci. Rep.">
        <title>Genomic signatures of local adaptation to the degree of environmental predictability in rotifers.</title>
        <authorList>
            <person name="Franch-Gras L."/>
            <person name="Hahn C."/>
            <person name="Garcia-Roger E.M."/>
            <person name="Carmona M.J."/>
            <person name="Serra M."/>
            <person name="Gomez A."/>
        </authorList>
    </citation>
    <scope>NUCLEOTIDE SEQUENCE [LARGE SCALE GENOMIC DNA]</scope>
    <source>
        <strain evidence="1">HYR1</strain>
    </source>
</reference>
<dbReference type="Proteomes" id="UP000276133">
    <property type="component" value="Unassembled WGS sequence"/>
</dbReference>
<protein>
    <submittedName>
        <fullName evidence="1">Uncharacterized protein</fullName>
    </submittedName>
</protein>
<keyword evidence="2" id="KW-1185">Reference proteome</keyword>